<reference evidence="1 2" key="1">
    <citation type="submission" date="2018-02" db="EMBL/GenBank/DDBJ databases">
        <title>Discovery of a pederin family compound in a non-symbiotic bloom-forming cyanobacterium.</title>
        <authorList>
            <person name="Kust A."/>
            <person name="Mares J."/>
            <person name="Jokela J."/>
            <person name="Urajova P."/>
            <person name="Hajek J."/>
            <person name="Saurav K."/>
            <person name="Voracova K."/>
            <person name="Fewer D.P."/>
            <person name="Haapaniemi E."/>
            <person name="Permi P."/>
            <person name="Rehakova K."/>
            <person name="Sivonen K."/>
            <person name="Hrouzek P."/>
        </authorList>
    </citation>
    <scope>NUCLEOTIDE SEQUENCE [LARGE SCALE GENOMIC DNA]</scope>
    <source>
        <strain evidence="1 2">CHARLIE-1</strain>
    </source>
</reference>
<evidence type="ECO:0000313" key="1">
    <source>
        <dbReference type="EMBL" id="PPJ61607.1"/>
    </source>
</evidence>
<evidence type="ECO:0000313" key="2">
    <source>
        <dbReference type="Proteomes" id="UP000239589"/>
    </source>
</evidence>
<protein>
    <submittedName>
        <fullName evidence="1">Uncharacterized protein</fullName>
    </submittedName>
</protein>
<dbReference type="EMBL" id="PGEM01000197">
    <property type="protein sequence ID" value="PPJ61607.1"/>
    <property type="molecule type" value="Genomic_DNA"/>
</dbReference>
<sequence length="65" mass="7658">MMEVMGINAAFSSLPDRGILGKVIEFWCRMIFWLQTTSQFAKIFAVLLYKFSKLMTFQQFRVVEI</sequence>
<organism evidence="1 2">
    <name type="scientific">Cuspidothrix issatschenkoi CHARLIE-1</name>
    <dbReference type="NCBI Taxonomy" id="2052836"/>
    <lineage>
        <taxon>Bacteria</taxon>
        <taxon>Bacillati</taxon>
        <taxon>Cyanobacteriota</taxon>
        <taxon>Cyanophyceae</taxon>
        <taxon>Nostocales</taxon>
        <taxon>Aphanizomenonaceae</taxon>
        <taxon>Cuspidothrix</taxon>
    </lineage>
</organism>
<gene>
    <name evidence="1" type="ORF">CUN59_19895</name>
</gene>
<comment type="caution">
    <text evidence="1">The sequence shown here is derived from an EMBL/GenBank/DDBJ whole genome shotgun (WGS) entry which is preliminary data.</text>
</comment>
<accession>A0A2S6CPI0</accession>
<keyword evidence="2" id="KW-1185">Reference proteome</keyword>
<name>A0A2S6CPI0_9CYAN</name>
<dbReference type="Proteomes" id="UP000239589">
    <property type="component" value="Unassembled WGS sequence"/>
</dbReference>
<proteinExistence type="predicted"/>
<dbReference type="AlphaFoldDB" id="A0A2S6CPI0"/>